<dbReference type="GO" id="GO:0005634">
    <property type="term" value="C:nucleus"/>
    <property type="evidence" value="ECO:0007669"/>
    <property type="project" value="UniProtKB-SubCell"/>
</dbReference>
<organism evidence="5 6">
    <name type="scientific">Rhizodiscina lignyota</name>
    <dbReference type="NCBI Taxonomy" id="1504668"/>
    <lineage>
        <taxon>Eukaryota</taxon>
        <taxon>Fungi</taxon>
        <taxon>Dikarya</taxon>
        <taxon>Ascomycota</taxon>
        <taxon>Pezizomycotina</taxon>
        <taxon>Dothideomycetes</taxon>
        <taxon>Pleosporomycetidae</taxon>
        <taxon>Aulographales</taxon>
        <taxon>Rhizodiscinaceae</taxon>
        <taxon>Rhizodiscina</taxon>
    </lineage>
</organism>
<gene>
    <name evidence="5" type="ORF">NA57DRAFT_72575</name>
</gene>
<protein>
    <recommendedName>
        <fullName evidence="4">Xylanolytic transcriptional activator regulatory domain-containing protein</fullName>
    </recommendedName>
</protein>
<dbReference type="SMART" id="SM00906">
    <property type="entry name" value="Fungal_trans"/>
    <property type="match status" value="1"/>
</dbReference>
<dbReference type="PANTHER" id="PTHR31001">
    <property type="entry name" value="UNCHARACTERIZED TRANSCRIPTIONAL REGULATORY PROTEIN"/>
    <property type="match status" value="1"/>
</dbReference>
<evidence type="ECO:0000256" key="1">
    <source>
        <dbReference type="ARBA" id="ARBA00004123"/>
    </source>
</evidence>
<evidence type="ECO:0000256" key="2">
    <source>
        <dbReference type="ARBA" id="ARBA00023242"/>
    </source>
</evidence>
<feature type="compositionally biased region" description="Low complexity" evidence="3">
    <location>
        <begin position="16"/>
        <end position="44"/>
    </location>
</feature>
<feature type="region of interest" description="Disordered" evidence="3">
    <location>
        <begin position="638"/>
        <end position="664"/>
    </location>
</feature>
<feature type="domain" description="Xylanolytic transcriptional activator regulatory" evidence="4">
    <location>
        <begin position="315"/>
        <end position="389"/>
    </location>
</feature>
<dbReference type="OrthoDB" id="4898680at2759"/>
<accession>A0A9P4IL89</accession>
<dbReference type="EMBL" id="ML978122">
    <property type="protein sequence ID" value="KAF2103596.1"/>
    <property type="molecule type" value="Genomic_DNA"/>
</dbReference>
<evidence type="ECO:0000259" key="4">
    <source>
        <dbReference type="SMART" id="SM00906"/>
    </source>
</evidence>
<dbReference type="GO" id="GO:0006351">
    <property type="term" value="P:DNA-templated transcription"/>
    <property type="evidence" value="ECO:0007669"/>
    <property type="project" value="InterPro"/>
</dbReference>
<comment type="caution">
    <text evidence="5">The sequence shown here is derived from an EMBL/GenBank/DDBJ whole genome shotgun (WGS) entry which is preliminary data.</text>
</comment>
<dbReference type="PANTHER" id="PTHR31001:SF61">
    <property type="entry name" value="ZN(II)2CYS6 TRANSCRIPTION FACTOR (EUROFUNG)"/>
    <property type="match status" value="1"/>
</dbReference>
<keyword evidence="2" id="KW-0539">Nucleus</keyword>
<dbReference type="InterPro" id="IPR050613">
    <property type="entry name" value="Sec_Metabolite_Reg"/>
</dbReference>
<evidence type="ECO:0000256" key="3">
    <source>
        <dbReference type="SAM" id="MobiDB-lite"/>
    </source>
</evidence>
<feature type="region of interest" description="Disordered" evidence="3">
    <location>
        <begin position="683"/>
        <end position="704"/>
    </location>
</feature>
<name>A0A9P4IL89_9PEZI</name>
<evidence type="ECO:0000313" key="6">
    <source>
        <dbReference type="Proteomes" id="UP000799772"/>
    </source>
</evidence>
<dbReference type="GO" id="GO:0003677">
    <property type="term" value="F:DNA binding"/>
    <property type="evidence" value="ECO:0007669"/>
    <property type="project" value="InterPro"/>
</dbReference>
<sequence>MTRAPTAVRQWHVSTVDGGPPRSSRPSTSDTSPVTPTTATSNNAVRPDAAGLRTPQSVPGPGGLTPGIEPPKSSGELLSGPAAQQDSFLGSTSYSAALAESHRGSVVTPDPMFDRPDTLTFTRFVTPATKKAEQDRINYGARLLALLPTLPLAEELIDRYMRLSQVVIVPSMVVNLSLQALRRQMDSFSTDEKCYEMSRRIFIETNKPIHYNEDLRPNNYHEFFTGEHLRWEILGLIFTLMGLSCMTIGEETSFASTIVSCKVDWKILMEEMLLASNQCISFAYHCQTLNDMFVWLLHCNLTFLTMHRGESNHIVWRRLGDLSTAVYEMGLHQDPGSTDTAPFFLKELRKRCFGTAYCADKAIATFLGRPPLISRQYSCSTLPVDLDTSAIMSSSPGELANHLAELDSDGWNVAKGHFVRATFLRVRMAISYIREDVLLLSLGTEISDLEARVYSTLQKAETAWNNFPQSARYSEACWTSETDPIICFMMLLLYLDHLHSLFLLYRLLVRKRDTGAEMLVDTARKLLSAVLVLCKERSRLIAIATDFPWIILYYGLPSAALLSAELYRQQAQQPPPSSQSFLSTANTVPLPRSELIRNLSVFVSAMEWASSPSDGNYSLCVRARRHLSRVLDEILEQPASMSPPPAAAPGLNTTLANGGEQDGTDDALNEQAAAGTLAAMAGVSKMDGMPPPSSQGLGSMPGQDDDWQNMEFFLDGLVDNNIDMMDWNLGL</sequence>
<dbReference type="Pfam" id="PF04082">
    <property type="entry name" value="Fungal_trans"/>
    <property type="match status" value="1"/>
</dbReference>
<dbReference type="CDD" id="cd12148">
    <property type="entry name" value="fungal_TF_MHR"/>
    <property type="match status" value="1"/>
</dbReference>
<evidence type="ECO:0000313" key="5">
    <source>
        <dbReference type="EMBL" id="KAF2103596.1"/>
    </source>
</evidence>
<reference evidence="5" key="1">
    <citation type="journal article" date="2020" name="Stud. Mycol.">
        <title>101 Dothideomycetes genomes: a test case for predicting lifestyles and emergence of pathogens.</title>
        <authorList>
            <person name="Haridas S."/>
            <person name="Albert R."/>
            <person name="Binder M."/>
            <person name="Bloem J."/>
            <person name="Labutti K."/>
            <person name="Salamov A."/>
            <person name="Andreopoulos B."/>
            <person name="Baker S."/>
            <person name="Barry K."/>
            <person name="Bills G."/>
            <person name="Bluhm B."/>
            <person name="Cannon C."/>
            <person name="Castanera R."/>
            <person name="Culley D."/>
            <person name="Daum C."/>
            <person name="Ezra D."/>
            <person name="Gonzalez J."/>
            <person name="Henrissat B."/>
            <person name="Kuo A."/>
            <person name="Liang C."/>
            <person name="Lipzen A."/>
            <person name="Lutzoni F."/>
            <person name="Magnuson J."/>
            <person name="Mondo S."/>
            <person name="Nolan M."/>
            <person name="Ohm R."/>
            <person name="Pangilinan J."/>
            <person name="Park H.-J."/>
            <person name="Ramirez L."/>
            <person name="Alfaro M."/>
            <person name="Sun H."/>
            <person name="Tritt A."/>
            <person name="Yoshinaga Y."/>
            <person name="Zwiers L.-H."/>
            <person name="Turgeon B."/>
            <person name="Goodwin S."/>
            <person name="Spatafora J."/>
            <person name="Crous P."/>
            <person name="Grigoriev I."/>
        </authorList>
    </citation>
    <scope>NUCLEOTIDE SEQUENCE</scope>
    <source>
        <strain evidence="5">CBS 133067</strain>
    </source>
</reference>
<proteinExistence type="predicted"/>
<dbReference type="InterPro" id="IPR007219">
    <property type="entry name" value="XnlR_reg_dom"/>
</dbReference>
<dbReference type="AlphaFoldDB" id="A0A9P4IL89"/>
<dbReference type="GO" id="GO:0008270">
    <property type="term" value="F:zinc ion binding"/>
    <property type="evidence" value="ECO:0007669"/>
    <property type="project" value="InterPro"/>
</dbReference>
<feature type="region of interest" description="Disordered" evidence="3">
    <location>
        <begin position="1"/>
        <end position="85"/>
    </location>
</feature>
<keyword evidence="6" id="KW-1185">Reference proteome</keyword>
<dbReference type="Proteomes" id="UP000799772">
    <property type="component" value="Unassembled WGS sequence"/>
</dbReference>
<comment type="subcellular location">
    <subcellularLocation>
        <location evidence="1">Nucleus</location>
    </subcellularLocation>
</comment>